<accession>A0A0N1HXP3</accession>
<feature type="region of interest" description="Disordered" evidence="1">
    <location>
        <begin position="549"/>
        <end position="574"/>
    </location>
</feature>
<proteinExistence type="predicted"/>
<reference evidence="2 3" key="1">
    <citation type="journal article" date="2015" name="PLoS Pathog.">
        <title>Leptomonas seymouri: Adaptations to the Dixenous Life Cycle Analyzed by Genome Sequencing, Transcriptome Profiling and Co-infection with Leishmania donovani.</title>
        <authorList>
            <person name="Kraeva N."/>
            <person name="Butenko A."/>
            <person name="Hlavacova J."/>
            <person name="Kostygov A."/>
            <person name="Myskova J."/>
            <person name="Grybchuk D."/>
            <person name="Lestinova T."/>
            <person name="Votypka J."/>
            <person name="Volf P."/>
            <person name="Opperdoes F."/>
            <person name="Flegontov P."/>
            <person name="Lukes J."/>
            <person name="Yurchenko V."/>
        </authorList>
    </citation>
    <scope>NUCLEOTIDE SEQUENCE [LARGE SCALE GENOMIC DNA]</scope>
    <source>
        <strain evidence="2 3">ATCC 30220</strain>
    </source>
</reference>
<name>A0A0N1HXP3_LEPSE</name>
<dbReference type="AlphaFoldDB" id="A0A0N1HXP3"/>
<sequence length="762" mass="82330">MLRRGTLRRCGTAAAQTLTAWLSRLAEQAEALPELPGGGAATSVAASAVAATSSSSPPSTAASSCSTAAAVQLFRDIEEAVAHANALRETDTLFSVLHCLLRKRYYPADVGAWARLAERLLPFGGIEAGSVLHYPGQPKAARRRDEPSAYTSGASSAWLATSTSTSFGSDSPKSYCLPVTREMLLMTGGVVPLSARVPCGDGRMVALFLGNFIQFVRGCDGGVGGDDSPCRTTPHRQGGLSPEVEAAVRSVSQAVLQALKVNASTLQWELLLPSLLDYLRLLQELDLQSAALSLRGSRETVAQGAGADEGNSEGETVETEQRTRFLQRMMDGLAHAVLVGGAHGARVVVHYLNDIFAEVVEGFQSTGCFLQLSNEDAQFLYWVQQRYLISLTRSCMRAVYLHYTPSSAVQAQHARRPSTSSDLILASPINSKIQSLYDQIDVVFQQNTNAGNPLHMHEAAIAQLKDIHTLALLRALRIEEAAPDAYLRRALEVVDRVPASMAIEGELIAGKARLLDLDSDTVDEDGRTAVYNDLLASLRSLVEMRPRFSQQDGVELPSTAAATGSDAEVDDRGGRGSMNEWADLGEDEGSASAVLDAATQGILQRAHGDVITAFCSAHKDEWTNEAYNILVTHKYNGVKITKELILPVLEVFCRRGDCRAFNLVDLCVLYSNQSVDMNTIALLFRTCAAAGDRYRAQTFLQLLNDVIPGFLVKCPASVRESLQELKLLDPPPRHLFVSAEDDLVQSALGEETRMVRRLPDAA</sequence>
<gene>
    <name evidence="2" type="ORF">ABL78_4810</name>
</gene>
<evidence type="ECO:0000313" key="3">
    <source>
        <dbReference type="Proteomes" id="UP000038009"/>
    </source>
</evidence>
<comment type="caution">
    <text evidence="2">The sequence shown here is derived from an EMBL/GenBank/DDBJ whole genome shotgun (WGS) entry which is preliminary data.</text>
</comment>
<dbReference type="EMBL" id="LJSK01000147">
    <property type="protein sequence ID" value="KPI86118.1"/>
    <property type="molecule type" value="Genomic_DNA"/>
</dbReference>
<organism evidence="2 3">
    <name type="scientific">Leptomonas seymouri</name>
    <dbReference type="NCBI Taxonomy" id="5684"/>
    <lineage>
        <taxon>Eukaryota</taxon>
        <taxon>Discoba</taxon>
        <taxon>Euglenozoa</taxon>
        <taxon>Kinetoplastea</taxon>
        <taxon>Metakinetoplastina</taxon>
        <taxon>Trypanosomatida</taxon>
        <taxon>Trypanosomatidae</taxon>
        <taxon>Leishmaniinae</taxon>
        <taxon>Leptomonas</taxon>
    </lineage>
</organism>
<dbReference type="Proteomes" id="UP000038009">
    <property type="component" value="Unassembled WGS sequence"/>
</dbReference>
<protein>
    <submittedName>
        <fullName evidence="2">Uncharacterized protein</fullName>
    </submittedName>
</protein>
<evidence type="ECO:0000313" key="2">
    <source>
        <dbReference type="EMBL" id="KPI86118.1"/>
    </source>
</evidence>
<dbReference type="VEuPathDB" id="TriTrypDB:Lsey_0147_0060"/>
<dbReference type="OrthoDB" id="272628at2759"/>
<evidence type="ECO:0000256" key="1">
    <source>
        <dbReference type="SAM" id="MobiDB-lite"/>
    </source>
</evidence>
<dbReference type="OMA" id="EWSNEAY"/>
<keyword evidence="3" id="KW-1185">Reference proteome</keyword>